<dbReference type="Proteomes" id="UP001165121">
    <property type="component" value="Unassembled WGS sequence"/>
</dbReference>
<proteinExistence type="predicted"/>
<evidence type="ECO:0000313" key="2">
    <source>
        <dbReference type="Proteomes" id="UP001165121"/>
    </source>
</evidence>
<protein>
    <submittedName>
        <fullName evidence="1">Unnamed protein product</fullName>
    </submittedName>
</protein>
<accession>A0A9W6XGH1</accession>
<evidence type="ECO:0000313" key="1">
    <source>
        <dbReference type="EMBL" id="GMF38100.1"/>
    </source>
</evidence>
<name>A0A9W6XGH1_9STRA</name>
<sequence length="93" mass="10462">MMSYLFIDPAVISAQKQESKLHHPLENAAHAPLDYNKLLKEIDAYHSNFDVDFTKVTDVIWETLTGGGYPSAATIHDVENSIPTFKKENTLVE</sequence>
<gene>
    <name evidence="1" type="ORF">Pfra01_001086200</name>
</gene>
<organism evidence="1 2">
    <name type="scientific">Phytophthora fragariaefolia</name>
    <dbReference type="NCBI Taxonomy" id="1490495"/>
    <lineage>
        <taxon>Eukaryota</taxon>
        <taxon>Sar</taxon>
        <taxon>Stramenopiles</taxon>
        <taxon>Oomycota</taxon>
        <taxon>Peronosporomycetes</taxon>
        <taxon>Peronosporales</taxon>
        <taxon>Peronosporaceae</taxon>
        <taxon>Phytophthora</taxon>
    </lineage>
</organism>
<reference evidence="1" key="1">
    <citation type="submission" date="2023-04" db="EMBL/GenBank/DDBJ databases">
        <title>Phytophthora fragariaefolia NBRC 109709.</title>
        <authorList>
            <person name="Ichikawa N."/>
            <person name="Sato H."/>
            <person name="Tonouchi N."/>
        </authorList>
    </citation>
    <scope>NUCLEOTIDE SEQUENCE</scope>
    <source>
        <strain evidence="1">NBRC 109709</strain>
    </source>
</reference>
<dbReference type="AlphaFoldDB" id="A0A9W6XGH1"/>
<dbReference type="EMBL" id="BSXT01001073">
    <property type="protein sequence ID" value="GMF38100.1"/>
    <property type="molecule type" value="Genomic_DNA"/>
</dbReference>
<keyword evidence="2" id="KW-1185">Reference proteome</keyword>
<comment type="caution">
    <text evidence="1">The sequence shown here is derived from an EMBL/GenBank/DDBJ whole genome shotgun (WGS) entry which is preliminary data.</text>
</comment>